<dbReference type="InterPro" id="IPR001757">
    <property type="entry name" value="P_typ_ATPase"/>
</dbReference>
<keyword evidence="13" id="KW-0406">Ion transport</keyword>
<dbReference type="PROSITE" id="PS50846">
    <property type="entry name" value="HMA_2"/>
    <property type="match status" value="1"/>
</dbReference>
<evidence type="ECO:0000313" key="20">
    <source>
        <dbReference type="Proteomes" id="UP000075288"/>
    </source>
</evidence>
<name>A0A150JVB9_HEYCO</name>
<evidence type="ECO:0000256" key="17">
    <source>
        <dbReference type="RuleBase" id="RU362081"/>
    </source>
</evidence>
<dbReference type="InterPro" id="IPR018303">
    <property type="entry name" value="ATPase_P-typ_P_site"/>
</dbReference>
<dbReference type="SFLD" id="SFLDF00027">
    <property type="entry name" value="p-type_atpase"/>
    <property type="match status" value="1"/>
</dbReference>
<dbReference type="InterPro" id="IPR023299">
    <property type="entry name" value="ATPase_P-typ_cyto_dom_N"/>
</dbReference>
<accession>A0A150JVB9</accession>
<dbReference type="NCBIfam" id="TIGR01525">
    <property type="entry name" value="ATPase-IB_hvy"/>
    <property type="match status" value="1"/>
</dbReference>
<dbReference type="CDD" id="cd07545">
    <property type="entry name" value="P-type_ATPase_Cd-like"/>
    <property type="match status" value="1"/>
</dbReference>
<evidence type="ECO:0000256" key="14">
    <source>
        <dbReference type="ARBA" id="ARBA00023136"/>
    </source>
</evidence>
<evidence type="ECO:0000256" key="4">
    <source>
        <dbReference type="ARBA" id="ARBA00022475"/>
    </source>
</evidence>
<keyword evidence="14 17" id="KW-0472">Membrane</keyword>
<evidence type="ECO:0000256" key="2">
    <source>
        <dbReference type="ARBA" id="ARBA00006024"/>
    </source>
</evidence>
<dbReference type="SUPFAM" id="SSF55008">
    <property type="entry name" value="HMA, heavy metal-associated domain"/>
    <property type="match status" value="1"/>
</dbReference>
<dbReference type="SFLD" id="SFLDS00003">
    <property type="entry name" value="Haloacid_Dehalogenase"/>
    <property type="match status" value="1"/>
</dbReference>
<evidence type="ECO:0000256" key="1">
    <source>
        <dbReference type="ARBA" id="ARBA00004651"/>
    </source>
</evidence>
<reference evidence="19 20" key="1">
    <citation type="submission" date="2016-01" db="EMBL/GenBank/DDBJ databases">
        <title>Genome Sequences of Twelve Sporeforming Bacillus Species Isolated from Foods.</title>
        <authorList>
            <person name="Berendsen E.M."/>
            <person name="Wells-Bennik M.H."/>
            <person name="Krawcyk A.O."/>
            <person name="De Jong A."/>
            <person name="Holsappel S."/>
            <person name="Eijlander R.T."/>
            <person name="Kuipers O.P."/>
        </authorList>
    </citation>
    <scope>NUCLEOTIDE SEQUENCE [LARGE SCALE GENOMIC DNA]</scope>
    <source>
        <strain evidence="19 20">B4098</strain>
    </source>
</reference>
<dbReference type="PANTHER" id="PTHR48085">
    <property type="entry name" value="CADMIUM/ZINC-TRANSPORTING ATPASE HMA2-RELATED"/>
    <property type="match status" value="1"/>
</dbReference>
<evidence type="ECO:0000256" key="9">
    <source>
        <dbReference type="ARBA" id="ARBA00022741"/>
    </source>
</evidence>
<feature type="domain" description="HMA" evidence="18">
    <location>
        <begin position="12"/>
        <end position="75"/>
    </location>
</feature>
<comment type="catalytic activity">
    <reaction evidence="16">
        <text>Cd(2+)(in) + ATP + H2O = Cd(2+)(out) + ADP + phosphate + H(+)</text>
        <dbReference type="Rhea" id="RHEA:12132"/>
        <dbReference type="ChEBI" id="CHEBI:15377"/>
        <dbReference type="ChEBI" id="CHEBI:15378"/>
        <dbReference type="ChEBI" id="CHEBI:30616"/>
        <dbReference type="ChEBI" id="CHEBI:43474"/>
        <dbReference type="ChEBI" id="CHEBI:48775"/>
        <dbReference type="ChEBI" id="CHEBI:456216"/>
        <dbReference type="EC" id="7.2.2.21"/>
    </reaction>
</comment>
<dbReference type="SFLD" id="SFLDG00002">
    <property type="entry name" value="C1.7:_P-type_atpase_like"/>
    <property type="match status" value="1"/>
</dbReference>
<evidence type="ECO:0000259" key="18">
    <source>
        <dbReference type="PROSITE" id="PS50846"/>
    </source>
</evidence>
<dbReference type="PROSITE" id="PS00154">
    <property type="entry name" value="ATPASE_E1_E2"/>
    <property type="match status" value="1"/>
</dbReference>
<dbReference type="NCBIfam" id="TIGR01494">
    <property type="entry name" value="ATPase_P-type"/>
    <property type="match status" value="1"/>
</dbReference>
<dbReference type="FunFam" id="2.70.150.10:FF:000002">
    <property type="entry name" value="Copper-transporting ATPase 1, putative"/>
    <property type="match status" value="1"/>
</dbReference>
<gene>
    <name evidence="19" type="ORF">B4098_1696</name>
</gene>
<comment type="similarity">
    <text evidence="2 17">Belongs to the cation transport ATPase (P-type) (TC 3.A.3) family. Type IB subfamily.</text>
</comment>
<dbReference type="EC" id="7.2.2.21" evidence="15"/>
<evidence type="ECO:0000256" key="7">
    <source>
        <dbReference type="ARBA" id="ARBA00022692"/>
    </source>
</evidence>
<dbReference type="Gene3D" id="3.40.1110.10">
    <property type="entry name" value="Calcium-transporting ATPase, cytoplasmic domain N"/>
    <property type="match status" value="1"/>
</dbReference>
<protein>
    <recommendedName>
        <fullName evidence="15">Cd(2+)-exporting ATPase</fullName>
        <ecNumber evidence="15">7.2.2.21</ecNumber>
    </recommendedName>
</protein>
<dbReference type="Proteomes" id="UP000075288">
    <property type="component" value="Unassembled WGS sequence"/>
</dbReference>
<keyword evidence="3" id="KW-0813">Transport</keyword>
<dbReference type="SUPFAM" id="SSF81653">
    <property type="entry name" value="Calcium ATPase, transduction domain A"/>
    <property type="match status" value="1"/>
</dbReference>
<dbReference type="Gene3D" id="3.40.50.1000">
    <property type="entry name" value="HAD superfamily/HAD-like"/>
    <property type="match status" value="1"/>
</dbReference>
<keyword evidence="19" id="KW-0378">Hydrolase</keyword>
<proteinExistence type="inferred from homology"/>
<dbReference type="NCBIfam" id="TIGR01512">
    <property type="entry name" value="ATPase-IB2_Cd"/>
    <property type="match status" value="1"/>
</dbReference>
<keyword evidence="6" id="KW-0597">Phosphoprotein</keyword>
<evidence type="ECO:0000256" key="6">
    <source>
        <dbReference type="ARBA" id="ARBA00022553"/>
    </source>
</evidence>
<feature type="transmembrane region" description="Helical" evidence="17">
    <location>
        <begin position="659"/>
        <end position="679"/>
    </location>
</feature>
<feature type="transmembrane region" description="Helical" evidence="17">
    <location>
        <begin position="117"/>
        <end position="136"/>
    </location>
</feature>
<feature type="transmembrane region" description="Helical" evidence="17">
    <location>
        <begin position="352"/>
        <end position="376"/>
    </location>
</feature>
<dbReference type="PANTHER" id="PTHR48085:SF5">
    <property type="entry name" value="CADMIUM_ZINC-TRANSPORTING ATPASE HMA4-RELATED"/>
    <property type="match status" value="1"/>
</dbReference>
<dbReference type="EMBL" id="LQYG01000073">
    <property type="protein sequence ID" value="KYC61166.1"/>
    <property type="molecule type" value="Genomic_DNA"/>
</dbReference>
<dbReference type="Gene3D" id="2.70.150.10">
    <property type="entry name" value="Calcium-transporting ATPase, cytoplasmic transduction domain A"/>
    <property type="match status" value="1"/>
</dbReference>
<evidence type="ECO:0000256" key="15">
    <source>
        <dbReference type="ARBA" id="ARBA00039103"/>
    </source>
</evidence>
<dbReference type="RefSeq" id="WP_061566753.1">
    <property type="nucleotide sequence ID" value="NZ_CP091468.1"/>
</dbReference>
<feature type="transmembrane region" description="Helical" evidence="17">
    <location>
        <begin position="156"/>
        <end position="179"/>
    </location>
</feature>
<keyword evidence="9 17" id="KW-0547">Nucleotide-binding</keyword>
<dbReference type="GO" id="GO:0046872">
    <property type="term" value="F:metal ion binding"/>
    <property type="evidence" value="ECO:0007669"/>
    <property type="project" value="UniProtKB-KW"/>
</dbReference>
<dbReference type="GO" id="GO:0008551">
    <property type="term" value="F:P-type cadmium transporter activity"/>
    <property type="evidence" value="ECO:0007669"/>
    <property type="project" value="UniProtKB-EC"/>
</dbReference>
<dbReference type="AlphaFoldDB" id="A0A150JVB9"/>
<dbReference type="GO" id="GO:0016887">
    <property type="term" value="F:ATP hydrolysis activity"/>
    <property type="evidence" value="ECO:0007669"/>
    <property type="project" value="InterPro"/>
</dbReference>
<dbReference type="PROSITE" id="PS01047">
    <property type="entry name" value="HMA_1"/>
    <property type="match status" value="1"/>
</dbReference>
<evidence type="ECO:0000256" key="12">
    <source>
        <dbReference type="ARBA" id="ARBA00022989"/>
    </source>
</evidence>
<dbReference type="InterPro" id="IPR036163">
    <property type="entry name" value="HMA_dom_sf"/>
</dbReference>
<dbReference type="SUPFAM" id="SSF81665">
    <property type="entry name" value="Calcium ATPase, transmembrane domain M"/>
    <property type="match status" value="1"/>
</dbReference>
<dbReference type="InterPro" id="IPR017969">
    <property type="entry name" value="Heavy-metal-associated_CS"/>
</dbReference>
<dbReference type="Gene3D" id="3.30.70.100">
    <property type="match status" value="1"/>
</dbReference>
<dbReference type="Pfam" id="PF00403">
    <property type="entry name" value="HMA"/>
    <property type="match status" value="1"/>
</dbReference>
<feature type="transmembrane region" description="Helical" evidence="17">
    <location>
        <begin position="320"/>
        <end position="340"/>
    </location>
</feature>
<dbReference type="InterPro" id="IPR023214">
    <property type="entry name" value="HAD_sf"/>
</dbReference>
<dbReference type="Pfam" id="PF00122">
    <property type="entry name" value="E1-E2_ATPase"/>
    <property type="match status" value="1"/>
</dbReference>
<evidence type="ECO:0000256" key="10">
    <source>
        <dbReference type="ARBA" id="ARBA00022840"/>
    </source>
</evidence>
<keyword evidence="12 17" id="KW-1133">Transmembrane helix</keyword>
<evidence type="ECO:0000256" key="13">
    <source>
        <dbReference type="ARBA" id="ARBA00023065"/>
    </source>
</evidence>
<dbReference type="GO" id="GO:0005524">
    <property type="term" value="F:ATP binding"/>
    <property type="evidence" value="ECO:0007669"/>
    <property type="project" value="UniProtKB-UniRule"/>
</dbReference>
<evidence type="ECO:0000256" key="11">
    <source>
        <dbReference type="ARBA" id="ARBA00022967"/>
    </source>
</evidence>
<dbReference type="InterPro" id="IPR044492">
    <property type="entry name" value="P_typ_ATPase_HD_dom"/>
</dbReference>
<dbReference type="SUPFAM" id="SSF56784">
    <property type="entry name" value="HAD-like"/>
    <property type="match status" value="1"/>
</dbReference>
<dbReference type="NCBIfam" id="TIGR01511">
    <property type="entry name" value="ATPase-IB1_Cu"/>
    <property type="match status" value="1"/>
</dbReference>
<evidence type="ECO:0000256" key="16">
    <source>
        <dbReference type="ARBA" id="ARBA00049338"/>
    </source>
</evidence>
<dbReference type="Pfam" id="PF00702">
    <property type="entry name" value="Hydrolase"/>
    <property type="match status" value="1"/>
</dbReference>
<keyword evidence="5" id="KW-0104">Cadmium</keyword>
<dbReference type="PATRIC" id="fig|1398.26.peg.383"/>
<evidence type="ECO:0000256" key="8">
    <source>
        <dbReference type="ARBA" id="ARBA00022723"/>
    </source>
</evidence>
<dbReference type="PRINTS" id="PR00119">
    <property type="entry name" value="CATATPASE"/>
</dbReference>
<dbReference type="GO" id="GO:0005886">
    <property type="term" value="C:plasma membrane"/>
    <property type="evidence" value="ECO:0007669"/>
    <property type="project" value="UniProtKB-SubCell"/>
</dbReference>
<comment type="subcellular location">
    <subcellularLocation>
        <location evidence="1">Cell membrane</location>
        <topology evidence="1">Multi-pass membrane protein</topology>
    </subcellularLocation>
</comment>
<keyword evidence="4 17" id="KW-1003">Cell membrane</keyword>
<keyword evidence="8 17" id="KW-0479">Metal-binding</keyword>
<organism evidence="19 20">
    <name type="scientific">Heyndrickxia coagulans</name>
    <name type="common">Weizmannia coagulans</name>
    <dbReference type="NCBI Taxonomy" id="1398"/>
    <lineage>
        <taxon>Bacteria</taxon>
        <taxon>Bacillati</taxon>
        <taxon>Bacillota</taxon>
        <taxon>Bacilli</taxon>
        <taxon>Bacillales</taxon>
        <taxon>Bacillaceae</taxon>
        <taxon>Heyndrickxia</taxon>
    </lineage>
</organism>
<comment type="caution">
    <text evidence="19">The sequence shown here is derived from an EMBL/GenBank/DDBJ whole genome shotgun (WGS) entry which is preliminary data.</text>
</comment>
<keyword evidence="7 17" id="KW-0812">Transmembrane</keyword>
<keyword evidence="11" id="KW-1278">Translocase</keyword>
<dbReference type="InterPro" id="IPR027256">
    <property type="entry name" value="P-typ_ATPase_IB"/>
</dbReference>
<dbReference type="InterPro" id="IPR008250">
    <property type="entry name" value="ATPase_P-typ_transduc_dom_A_sf"/>
</dbReference>
<dbReference type="InterPro" id="IPR036412">
    <property type="entry name" value="HAD-like_sf"/>
</dbReference>
<dbReference type="InterPro" id="IPR023298">
    <property type="entry name" value="ATPase_P-typ_TM_dom_sf"/>
</dbReference>
<dbReference type="PRINTS" id="PR00941">
    <property type="entry name" value="CDATPASE"/>
</dbReference>
<evidence type="ECO:0000256" key="5">
    <source>
        <dbReference type="ARBA" id="ARBA00022539"/>
    </source>
</evidence>
<dbReference type="InterPro" id="IPR006121">
    <property type="entry name" value="HMA_dom"/>
</dbReference>
<sequence>MSNQQTLPSEQEMKTYRVQGLSCTNCAAKFENNVKNLEGVKDAKVNFGASKITVYGETTIEELEKAGAFENLKIQDEKEQRIEYKPFWKEKENIKVYISAALLIISWFLGRQFGENNIIPTIGYAASILIGGYSLFIEGLRNLSKFKFDMDTLMTIAIIGAALIGQWGEGATVVILFAISEALERYSMDKARQSIGMLMDIAPKEALIRRENEEIMVHVEDIQIGDIMIVKPGQKLAMDGIVIKGTSTLNEAAITGESVPVTKTIDDEVYAGTLNEEGLLEVKVTKRVEDNTLSKIIHLVEEAQAEKAPSQAFVDKFAKYYTPAIIILATLIAIIPPLLFGGDWSYWIYEGLAVLVVGCPCALVVSTPVAVVTAIGNAARNGVLIKGGIHLEEAGHLKVIAFDKTGTLTKGIPAVTDIVTFGGNENELMTITAAIEKGSQHPLGTAIIRKAEENGLNINGVSVEEFQSITGKGVKAKVNNEMYYVGSPTLFEELHGSIENDKKQKIEKMQTQGKTVIVLGTEKEILSFIAVADEIRESSKSVIRKLHQIGIEKTVMLTGDNKRTAEVVGKEVGVSDIKADLLPEDKLNFIKELRGKNQGVAMVGDGVNDAPALAASTVGVAMGGAGTDTALETADIALMSDDLSKLPYTIKLSRKALSIIKQNITFSLAIKLVALLLVIPGWLTLWIAIFSDMGATLLVTLNSLRLLKVKE</sequence>
<keyword evidence="10 17" id="KW-0067">ATP-binding</keyword>
<evidence type="ECO:0000313" key="19">
    <source>
        <dbReference type="EMBL" id="KYC61166.1"/>
    </source>
</evidence>
<dbReference type="CDD" id="cd00371">
    <property type="entry name" value="HMA"/>
    <property type="match status" value="1"/>
</dbReference>
<dbReference type="InterPro" id="IPR059000">
    <property type="entry name" value="ATPase_P-type_domA"/>
</dbReference>
<dbReference type="InterPro" id="IPR051014">
    <property type="entry name" value="Cation_Transport_ATPase_IB"/>
</dbReference>
<evidence type="ECO:0000256" key="3">
    <source>
        <dbReference type="ARBA" id="ARBA00022448"/>
    </source>
</evidence>